<dbReference type="EMBL" id="MN738789">
    <property type="protein sequence ID" value="QHT36999.1"/>
    <property type="molecule type" value="Genomic_DNA"/>
</dbReference>
<name>A0A6C0F8V6_9ZZZZ</name>
<organism evidence="1">
    <name type="scientific">viral metagenome</name>
    <dbReference type="NCBI Taxonomy" id="1070528"/>
    <lineage>
        <taxon>unclassified sequences</taxon>
        <taxon>metagenomes</taxon>
        <taxon>organismal metagenomes</taxon>
    </lineage>
</organism>
<evidence type="ECO:0000313" key="1">
    <source>
        <dbReference type="EMBL" id="QHT36999.1"/>
    </source>
</evidence>
<accession>A0A6C0F8V6</accession>
<sequence length="94" mass="11040">MEEYLVLFEECVRKELRNAIRDIKPRCQAKCEGKYCNKVALYNNKKTCKKHLNYKFNECKIVKYHNHLPGEIGVNCELCNLCTDDCFNSAECII</sequence>
<protein>
    <submittedName>
        <fullName evidence="1">Uncharacterized protein</fullName>
    </submittedName>
</protein>
<reference evidence="1" key="1">
    <citation type="journal article" date="2020" name="Nature">
        <title>Giant virus diversity and host interactions through global metagenomics.</title>
        <authorList>
            <person name="Schulz F."/>
            <person name="Roux S."/>
            <person name="Paez-Espino D."/>
            <person name="Jungbluth S."/>
            <person name="Walsh D.A."/>
            <person name="Denef V.J."/>
            <person name="McMahon K.D."/>
            <person name="Konstantinidis K.T."/>
            <person name="Eloe-Fadrosh E.A."/>
            <person name="Kyrpides N.C."/>
            <person name="Woyke T."/>
        </authorList>
    </citation>
    <scope>NUCLEOTIDE SEQUENCE</scope>
    <source>
        <strain evidence="1">GVMAG-S-ERX555967-131</strain>
    </source>
</reference>
<dbReference type="AlphaFoldDB" id="A0A6C0F8V6"/>
<proteinExistence type="predicted"/>